<evidence type="ECO:0000256" key="1">
    <source>
        <dbReference type="SAM" id="MobiDB-lite"/>
    </source>
</evidence>
<dbReference type="AlphaFoldDB" id="A0A2Z6IFH8"/>
<gene>
    <name evidence="2" type="ORF">SUTMEG_13670</name>
</gene>
<dbReference type="KEGG" id="sutt:SUTMEG_13670"/>
<name>A0A2Z6IFH8_9BURK</name>
<proteinExistence type="predicted"/>
<protein>
    <submittedName>
        <fullName evidence="2">Uncharacterized protein</fullName>
    </submittedName>
</protein>
<keyword evidence="3" id="KW-1185">Reference proteome</keyword>
<sequence>MSSDLKTFGVGISARIGLTKAFRRHSSEVVERAVRAPFEPPIAPSADAVSDPLRARSDPTGSPASAPPSRNEAPETRSGSDAGRV</sequence>
<evidence type="ECO:0000313" key="3">
    <source>
        <dbReference type="Proteomes" id="UP000271003"/>
    </source>
</evidence>
<dbReference type="EMBL" id="AP018786">
    <property type="protein sequence ID" value="BBF23476.1"/>
    <property type="molecule type" value="Genomic_DNA"/>
</dbReference>
<organism evidence="2 3">
    <name type="scientific">Sutterella megalosphaeroides</name>
    <dbReference type="NCBI Taxonomy" id="2494234"/>
    <lineage>
        <taxon>Bacteria</taxon>
        <taxon>Pseudomonadati</taxon>
        <taxon>Pseudomonadota</taxon>
        <taxon>Betaproteobacteria</taxon>
        <taxon>Burkholderiales</taxon>
        <taxon>Sutterellaceae</taxon>
        <taxon>Sutterella</taxon>
    </lineage>
</organism>
<accession>A0A2Z6IFH8</accession>
<dbReference type="Proteomes" id="UP000271003">
    <property type="component" value="Chromosome"/>
</dbReference>
<reference evidence="2 3" key="1">
    <citation type="journal article" date="2018" name="Int. J. Syst. Evol. Microbiol.">
        <title>Mesosutterella multiformis gen. nov., sp. nov., a member of the family Sutterellaceae and Sutterella megalosphaeroides sp. nov., isolated from human faeces.</title>
        <authorList>
            <person name="Sakamoto M."/>
            <person name="Ikeyama N."/>
            <person name="Kunihiro T."/>
            <person name="Iino T."/>
            <person name="Yuki M."/>
            <person name="Ohkuma M."/>
        </authorList>
    </citation>
    <scope>NUCLEOTIDE SEQUENCE [LARGE SCALE GENOMIC DNA]</scope>
    <source>
        <strain evidence="2 3">6FBBBH3</strain>
    </source>
</reference>
<evidence type="ECO:0000313" key="2">
    <source>
        <dbReference type="EMBL" id="BBF23476.1"/>
    </source>
</evidence>
<feature type="region of interest" description="Disordered" evidence="1">
    <location>
        <begin position="35"/>
        <end position="85"/>
    </location>
</feature>